<feature type="region of interest" description="Disordered" evidence="1">
    <location>
        <begin position="28"/>
        <end position="163"/>
    </location>
</feature>
<proteinExistence type="predicted"/>
<name>A0A7R9GV09_TIMPO</name>
<reference evidence="2" key="1">
    <citation type="submission" date="2020-11" db="EMBL/GenBank/DDBJ databases">
        <authorList>
            <person name="Tran Van P."/>
        </authorList>
    </citation>
    <scope>NUCLEOTIDE SEQUENCE</scope>
</reference>
<evidence type="ECO:0000313" key="2">
    <source>
        <dbReference type="EMBL" id="CAD7397739.1"/>
    </source>
</evidence>
<dbReference type="GO" id="GO:0007266">
    <property type="term" value="P:Rho protein signal transduction"/>
    <property type="evidence" value="ECO:0007669"/>
    <property type="project" value="TreeGrafter"/>
</dbReference>
<sequence length="355" mass="39639">MGLAAFFTPFFKEVWEKKPEIEQAFHMEEPVNLDSGEGTLERPSRHPLPPPRHESYLIKTESNEGSGSEIYERLPTDGSFGDDINEPLSLSFPEDRRLMSPSDDSDIYSNVFPQPTTPPEPAPPDHQTSRQPKETVLPSGSHTSLDEIKSDGTGSQESMATRDSGWVDESVFLQRQDVDEEMWGTYRQHAFTTGRRHMPALKSRPQGSSQTLKQPGKLNLQEFSLVTETIARMNLGGKDVNMSKHSKPGFGNAPLATPENVDLGSEYAQMDVASILKKSKRIFLGGAAGRTTSNTSWPLVPSWREFFPWRRDGEHNAQYCMAIGPFMGTAVRTTPNTAHGHRSLCEERFSSEALR</sequence>
<feature type="compositionally biased region" description="Polar residues" evidence="1">
    <location>
        <begin position="152"/>
        <end position="161"/>
    </location>
</feature>
<evidence type="ECO:0000256" key="1">
    <source>
        <dbReference type="SAM" id="MobiDB-lite"/>
    </source>
</evidence>
<dbReference type="PANTHER" id="PTHR46005">
    <property type="entry name" value="RHO GTPASE-ACTIVATING PROTEIN 190"/>
    <property type="match status" value="1"/>
</dbReference>
<organism evidence="2">
    <name type="scientific">Timema poppense</name>
    <name type="common">Walking stick</name>
    <dbReference type="NCBI Taxonomy" id="170557"/>
    <lineage>
        <taxon>Eukaryota</taxon>
        <taxon>Metazoa</taxon>
        <taxon>Ecdysozoa</taxon>
        <taxon>Arthropoda</taxon>
        <taxon>Hexapoda</taxon>
        <taxon>Insecta</taxon>
        <taxon>Pterygota</taxon>
        <taxon>Neoptera</taxon>
        <taxon>Polyneoptera</taxon>
        <taxon>Phasmatodea</taxon>
        <taxon>Timematodea</taxon>
        <taxon>Timematoidea</taxon>
        <taxon>Timematidae</taxon>
        <taxon>Timema</taxon>
    </lineage>
</organism>
<dbReference type="EMBL" id="OD000459">
    <property type="protein sequence ID" value="CAD7397739.1"/>
    <property type="molecule type" value="Genomic_DNA"/>
</dbReference>
<feature type="compositionally biased region" description="Pro residues" evidence="1">
    <location>
        <begin position="115"/>
        <end position="124"/>
    </location>
</feature>
<dbReference type="GO" id="GO:0005829">
    <property type="term" value="C:cytosol"/>
    <property type="evidence" value="ECO:0007669"/>
    <property type="project" value="TreeGrafter"/>
</dbReference>
<dbReference type="InterPro" id="IPR051978">
    <property type="entry name" value="Rho-GAP_domain"/>
</dbReference>
<gene>
    <name evidence="2" type="ORF">TPSB3V08_LOCUS1319</name>
</gene>
<accession>A0A7R9GV09</accession>
<dbReference type="AlphaFoldDB" id="A0A7R9GV09"/>
<protein>
    <submittedName>
        <fullName evidence="2">Uncharacterized protein</fullName>
    </submittedName>
</protein>
<dbReference type="GO" id="GO:0005096">
    <property type="term" value="F:GTPase activator activity"/>
    <property type="evidence" value="ECO:0007669"/>
    <property type="project" value="TreeGrafter"/>
</dbReference>
<dbReference type="GO" id="GO:0050770">
    <property type="term" value="P:regulation of axonogenesis"/>
    <property type="evidence" value="ECO:0007669"/>
    <property type="project" value="TreeGrafter"/>
</dbReference>
<dbReference type="GO" id="GO:0008361">
    <property type="term" value="P:regulation of cell size"/>
    <property type="evidence" value="ECO:0007669"/>
    <property type="project" value="TreeGrafter"/>
</dbReference>
<dbReference type="PANTHER" id="PTHR46005:SF4">
    <property type="entry name" value="RHO GTPASE-ACTIVATING PROTEIN 190"/>
    <property type="match status" value="1"/>
</dbReference>